<proteinExistence type="predicted"/>
<dbReference type="AlphaFoldDB" id="A0A1B1YQS6"/>
<dbReference type="PANTHER" id="PTHR38471:SF2">
    <property type="entry name" value="FOUR HELIX BUNDLE PROTEIN"/>
    <property type="match status" value="1"/>
</dbReference>
<name>A0A1B1YQS6_9GAMM</name>
<dbReference type="NCBIfam" id="TIGR02436">
    <property type="entry name" value="four helix bundle protein"/>
    <property type="match status" value="1"/>
</dbReference>
<dbReference type="OrthoDB" id="160990at2"/>
<accession>A0A1B1YQS6</accession>
<dbReference type="Gene3D" id="1.20.1440.60">
    <property type="entry name" value="23S rRNA-intervening sequence"/>
    <property type="match status" value="1"/>
</dbReference>
<gene>
    <name evidence="1" type="ORF">PG2T_02075</name>
</gene>
<dbReference type="Proteomes" id="UP000092952">
    <property type="component" value="Chromosome"/>
</dbReference>
<protein>
    <submittedName>
        <fullName evidence="1">Four helix bundle protein</fullName>
    </submittedName>
</protein>
<dbReference type="EMBL" id="CP014671">
    <property type="protein sequence ID" value="ANX03093.1"/>
    <property type="molecule type" value="Genomic_DNA"/>
</dbReference>
<dbReference type="SUPFAM" id="SSF158446">
    <property type="entry name" value="IVS-encoded protein-like"/>
    <property type="match status" value="1"/>
</dbReference>
<dbReference type="PANTHER" id="PTHR38471">
    <property type="entry name" value="FOUR HELIX BUNDLE PROTEIN"/>
    <property type="match status" value="1"/>
</dbReference>
<reference evidence="2" key="1">
    <citation type="submission" date="2016-03" db="EMBL/GenBank/DDBJ databases">
        <title>Complete genome sequence of Solimmundus cernigliae, representing a novel lineage of polycyclic aromatic hydrocarbon degraders within the Gammaproteobacteria.</title>
        <authorList>
            <person name="Singleton D.R."/>
            <person name="Dickey A.N."/>
            <person name="Scholl E.H."/>
            <person name="Wright F.A."/>
            <person name="Aitken M.D."/>
        </authorList>
    </citation>
    <scope>NUCLEOTIDE SEQUENCE [LARGE SCALE GENOMIC DNA]</scope>
    <source>
        <strain evidence="2">TR3.2</strain>
    </source>
</reference>
<dbReference type="CDD" id="cd16377">
    <property type="entry name" value="23S_rRNA_IVP_like"/>
    <property type="match status" value="1"/>
</dbReference>
<dbReference type="InterPro" id="IPR036583">
    <property type="entry name" value="23S_rRNA_IVS_sf"/>
</dbReference>
<dbReference type="InterPro" id="IPR012657">
    <property type="entry name" value="23S_rRNA-intervening_sequence"/>
</dbReference>
<keyword evidence="2" id="KW-1185">Reference proteome</keyword>
<organism evidence="1 2">
    <name type="scientific">Immundisolibacter cernigliae</name>
    <dbReference type="NCBI Taxonomy" id="1810504"/>
    <lineage>
        <taxon>Bacteria</taxon>
        <taxon>Pseudomonadati</taxon>
        <taxon>Pseudomonadota</taxon>
        <taxon>Gammaproteobacteria</taxon>
        <taxon>Immundisolibacterales</taxon>
        <taxon>Immundisolibacteraceae</taxon>
        <taxon>Immundisolibacter</taxon>
    </lineage>
</organism>
<dbReference type="RefSeq" id="WP_068802602.1">
    <property type="nucleotide sequence ID" value="NZ_CP014671.1"/>
</dbReference>
<dbReference type="Pfam" id="PF05635">
    <property type="entry name" value="23S_rRNA_IVP"/>
    <property type="match status" value="1"/>
</dbReference>
<sequence>MARFEELEVWKRSARLSADLYKAFVDLKDFGFRDQITRAGLSIPSNIAEGHERGSDKEIANFMNYAKGSAGELRTQIYIGMDIGYIDREQGKRWLNEAEEISKMLHALIRTIRARTRPPD</sequence>
<evidence type="ECO:0000313" key="2">
    <source>
        <dbReference type="Proteomes" id="UP000092952"/>
    </source>
</evidence>
<dbReference type="InParanoid" id="A0A1B1YQS6"/>
<dbReference type="KEGG" id="gbi:PG2T_02075"/>
<dbReference type="NCBIfam" id="NF008912">
    <property type="entry name" value="PRK12275.1-6"/>
    <property type="match status" value="1"/>
</dbReference>
<evidence type="ECO:0000313" key="1">
    <source>
        <dbReference type="EMBL" id="ANX03093.1"/>
    </source>
</evidence>
<dbReference type="STRING" id="1810504.PG2T_02075"/>